<feature type="region of interest" description="Disordered" evidence="1">
    <location>
        <begin position="336"/>
        <end position="389"/>
    </location>
</feature>
<accession>A0A512J557</accession>
<reference evidence="5" key="2">
    <citation type="journal article" date="2019" name="Int. J. Syst. Evol. Microbiol.">
        <title>The Global Catalogue of Microorganisms (GCM) 10K type strain sequencing project: providing services to taxonomists for standard genome sequencing and annotation.</title>
        <authorList>
            <consortium name="The Broad Institute Genomics Platform"/>
            <consortium name="The Broad Institute Genome Sequencing Center for Infectious Disease"/>
            <person name="Wu L."/>
            <person name="Ma J."/>
        </authorList>
    </citation>
    <scope>NUCLEOTIDE SEQUENCE [LARGE SCALE GENOMIC DNA]</scope>
    <source>
        <strain evidence="5">NBRC 107715</strain>
    </source>
</reference>
<protein>
    <recommendedName>
        <fullName evidence="6">DUF2336 domain-containing protein</fullName>
    </recommendedName>
</protein>
<name>A0A512J557_9HYPH</name>
<feature type="compositionally biased region" description="Low complexity" evidence="1">
    <location>
        <begin position="367"/>
        <end position="383"/>
    </location>
</feature>
<organism evidence="2 4">
    <name type="scientific">Methylobacterium oxalidis</name>
    <dbReference type="NCBI Taxonomy" id="944322"/>
    <lineage>
        <taxon>Bacteria</taxon>
        <taxon>Pseudomonadati</taxon>
        <taxon>Pseudomonadota</taxon>
        <taxon>Alphaproteobacteria</taxon>
        <taxon>Hyphomicrobiales</taxon>
        <taxon>Methylobacteriaceae</taxon>
        <taxon>Methylobacterium</taxon>
    </lineage>
</organism>
<keyword evidence="5" id="KW-1185">Reference proteome</keyword>
<evidence type="ECO:0000313" key="5">
    <source>
        <dbReference type="Proteomes" id="UP001156856"/>
    </source>
</evidence>
<evidence type="ECO:0000256" key="1">
    <source>
        <dbReference type="SAM" id="MobiDB-lite"/>
    </source>
</evidence>
<reference evidence="2 4" key="3">
    <citation type="submission" date="2019-07" db="EMBL/GenBank/DDBJ databases">
        <title>Whole genome shotgun sequence of Methylobacterium oxalidis NBRC 107715.</title>
        <authorList>
            <person name="Hosoyama A."/>
            <person name="Uohara A."/>
            <person name="Ohji S."/>
            <person name="Ichikawa N."/>
        </authorList>
    </citation>
    <scope>NUCLEOTIDE SEQUENCE [LARGE SCALE GENOMIC DNA]</scope>
    <source>
        <strain evidence="2 4">NBRC 107715</strain>
    </source>
</reference>
<evidence type="ECO:0000313" key="3">
    <source>
        <dbReference type="EMBL" id="GLS63737.1"/>
    </source>
</evidence>
<dbReference type="InterPro" id="IPR019285">
    <property type="entry name" value="DUF2336"/>
</dbReference>
<reference evidence="3" key="4">
    <citation type="submission" date="2023-01" db="EMBL/GenBank/DDBJ databases">
        <title>Draft genome sequence of Methylobacterium oxalidis strain NBRC 107715.</title>
        <authorList>
            <person name="Sun Q."/>
            <person name="Mori K."/>
        </authorList>
    </citation>
    <scope>NUCLEOTIDE SEQUENCE</scope>
    <source>
        <strain evidence="3">NBRC 107715</strain>
    </source>
</reference>
<comment type="caution">
    <text evidence="2">The sequence shown here is derived from an EMBL/GenBank/DDBJ whole genome shotgun (WGS) entry which is preliminary data.</text>
</comment>
<dbReference type="Pfam" id="PF10098">
    <property type="entry name" value="DUF2336"/>
    <property type="match status" value="1"/>
</dbReference>
<dbReference type="OrthoDB" id="8455292at2"/>
<dbReference type="Proteomes" id="UP000321960">
    <property type="component" value="Unassembled WGS sequence"/>
</dbReference>
<evidence type="ECO:0008006" key="6">
    <source>
        <dbReference type="Google" id="ProtNLM"/>
    </source>
</evidence>
<dbReference type="Proteomes" id="UP001156856">
    <property type="component" value="Unassembled WGS sequence"/>
</dbReference>
<proteinExistence type="predicted"/>
<feature type="compositionally biased region" description="Basic and acidic residues" evidence="1">
    <location>
        <begin position="347"/>
        <end position="366"/>
    </location>
</feature>
<sequence>MPSSADDAPDLSGLIELSRIEHLDLKPVVLRVQTDLFLQAARRDRAATEAFSALACGLIPTVDDETAAIVARKLAPFPETPEAVLLSLARRGGAVRDAVVARAPRLTTPLIEAAEADGTDMGPALAARADLGRATAADLAGRADPAVDLALARNADTPLSGEALARLTGRARRNPELAAALLARSELAPAEIAPLYLHADPGRREAIAAAVEATAALRPCPPPPREAGAVLTGLSAGHDIGGFVAALGDILGLPKGFLAAAPDPATRYDLLTLALRAADLHEEEAVYVFLTLNETVARSAERVFELVRLFRTTSRAAARDLLSAILDAPLRERAAAPEAHRPYHGPESAKGRQAESSKSRPAESSKSRPVAAERAPLRPALPGRARKTP</sequence>
<gene>
    <name evidence="3" type="ORF">GCM10007888_21180</name>
    <name evidence="2" type="ORF">MOX02_30370</name>
</gene>
<dbReference type="EMBL" id="BJZU01000059">
    <property type="protein sequence ID" value="GEP04999.1"/>
    <property type="molecule type" value="Genomic_DNA"/>
</dbReference>
<dbReference type="AlphaFoldDB" id="A0A512J557"/>
<dbReference type="RefSeq" id="WP_147026585.1">
    <property type="nucleotide sequence ID" value="NZ_BJZU01000059.1"/>
</dbReference>
<evidence type="ECO:0000313" key="4">
    <source>
        <dbReference type="Proteomes" id="UP000321960"/>
    </source>
</evidence>
<evidence type="ECO:0000313" key="2">
    <source>
        <dbReference type="EMBL" id="GEP04999.1"/>
    </source>
</evidence>
<reference evidence="3" key="1">
    <citation type="journal article" date="2014" name="Int. J. Syst. Evol. Microbiol.">
        <title>Complete genome of a new Firmicutes species belonging to the dominant human colonic microbiota ('Ruminococcus bicirculans') reveals two chromosomes and a selective capacity to utilize plant glucans.</title>
        <authorList>
            <consortium name="NISC Comparative Sequencing Program"/>
            <person name="Wegmann U."/>
            <person name="Louis P."/>
            <person name="Goesmann A."/>
            <person name="Henrissat B."/>
            <person name="Duncan S.H."/>
            <person name="Flint H.J."/>
        </authorList>
    </citation>
    <scope>NUCLEOTIDE SEQUENCE</scope>
    <source>
        <strain evidence="3">NBRC 107715</strain>
    </source>
</reference>
<dbReference type="EMBL" id="BSPK01000026">
    <property type="protein sequence ID" value="GLS63737.1"/>
    <property type="molecule type" value="Genomic_DNA"/>
</dbReference>